<dbReference type="Pfam" id="PF00172">
    <property type="entry name" value="Zn_clus"/>
    <property type="match status" value="1"/>
</dbReference>
<keyword evidence="1" id="KW-0539">Nucleus</keyword>
<evidence type="ECO:0000313" key="4">
    <source>
        <dbReference type="EMBL" id="KAF1961612.1"/>
    </source>
</evidence>
<feature type="compositionally biased region" description="Basic residues" evidence="2">
    <location>
        <begin position="279"/>
        <end position="288"/>
    </location>
</feature>
<dbReference type="AlphaFoldDB" id="A0A6A5UCY3"/>
<feature type="compositionally biased region" description="Basic residues" evidence="2">
    <location>
        <begin position="244"/>
        <end position="254"/>
    </location>
</feature>
<dbReference type="OrthoDB" id="3251668at2759"/>
<dbReference type="CDD" id="cd00067">
    <property type="entry name" value="GAL4"/>
    <property type="match status" value="2"/>
</dbReference>
<keyword evidence="5" id="KW-1185">Reference proteome</keyword>
<name>A0A6A5UCY3_9PLEO</name>
<gene>
    <name evidence="4" type="ORF">CC80DRAFT_435808</name>
</gene>
<sequence length="407" mass="45700">MDDLEDDLDLRHHRGLKPDVYYRCPNSESLDGALRNELAKNAASFIPSEIVTEFIFAVASTVTISVVQQPNLDSLFEPAAWPQSIGVEYALCRDVEGKERLKLQRAIARSVIETIQEIDGFKYSERHAVNKDGSDGARFKYICVDSLQNRYRKANTKKGEEVKDADETGKRKSKAKPESVLPTYDCNGAIHIKFSTKRDAIHVVYRHNPIHNTPIIDETPLPALAMENDSTPQDATNGTPNGTKTKKRRRSKKDHHVEVDTEFEDPDLDMSTSPEANKAHTKKTRRKAAVSPETGRKKAKKVKQVQSPSKSRSKAPIQDAPSPPAQPAKGKCLRCYQKGIKCNEAKPTCNQCRRGLWTCQYPTPGAKKRSKNGCINCKARKRKCTEERPSCAYCLKVDDDCEYQDHA</sequence>
<evidence type="ECO:0000256" key="2">
    <source>
        <dbReference type="SAM" id="MobiDB-lite"/>
    </source>
</evidence>
<dbReference type="InterPro" id="IPR001138">
    <property type="entry name" value="Zn2Cys6_DnaBD"/>
</dbReference>
<dbReference type="SMART" id="SM00066">
    <property type="entry name" value="GAL4"/>
    <property type="match status" value="1"/>
</dbReference>
<dbReference type="SUPFAM" id="SSF57701">
    <property type="entry name" value="Zn2/Cys6 DNA-binding domain"/>
    <property type="match status" value="2"/>
</dbReference>
<feature type="domain" description="Zn(2)-C6 fungal-type" evidence="3">
    <location>
        <begin position="373"/>
        <end position="403"/>
    </location>
</feature>
<evidence type="ECO:0000313" key="5">
    <source>
        <dbReference type="Proteomes" id="UP000800035"/>
    </source>
</evidence>
<dbReference type="Gene3D" id="4.10.240.10">
    <property type="entry name" value="Zn(2)-C6 fungal-type DNA-binding domain"/>
    <property type="match status" value="2"/>
</dbReference>
<dbReference type="InterPro" id="IPR036864">
    <property type="entry name" value="Zn2-C6_fun-type_DNA-bd_sf"/>
</dbReference>
<dbReference type="EMBL" id="ML976980">
    <property type="protein sequence ID" value="KAF1961612.1"/>
    <property type="molecule type" value="Genomic_DNA"/>
</dbReference>
<dbReference type="PROSITE" id="PS00463">
    <property type="entry name" value="ZN2_CY6_FUNGAL_1"/>
    <property type="match status" value="1"/>
</dbReference>
<evidence type="ECO:0000256" key="1">
    <source>
        <dbReference type="ARBA" id="ARBA00023242"/>
    </source>
</evidence>
<dbReference type="GO" id="GO:0008270">
    <property type="term" value="F:zinc ion binding"/>
    <property type="evidence" value="ECO:0007669"/>
    <property type="project" value="InterPro"/>
</dbReference>
<feature type="region of interest" description="Disordered" evidence="2">
    <location>
        <begin position="154"/>
        <end position="181"/>
    </location>
</feature>
<dbReference type="PROSITE" id="PS50048">
    <property type="entry name" value="ZN2_CY6_FUNGAL_2"/>
    <property type="match status" value="2"/>
</dbReference>
<evidence type="ECO:0000259" key="3">
    <source>
        <dbReference type="PROSITE" id="PS50048"/>
    </source>
</evidence>
<feature type="domain" description="Zn(2)-C6 fungal-type" evidence="3">
    <location>
        <begin position="331"/>
        <end position="361"/>
    </location>
</feature>
<organism evidence="4 5">
    <name type="scientific">Byssothecium circinans</name>
    <dbReference type="NCBI Taxonomy" id="147558"/>
    <lineage>
        <taxon>Eukaryota</taxon>
        <taxon>Fungi</taxon>
        <taxon>Dikarya</taxon>
        <taxon>Ascomycota</taxon>
        <taxon>Pezizomycotina</taxon>
        <taxon>Dothideomycetes</taxon>
        <taxon>Pleosporomycetidae</taxon>
        <taxon>Pleosporales</taxon>
        <taxon>Massarineae</taxon>
        <taxon>Massarinaceae</taxon>
        <taxon>Byssothecium</taxon>
    </lineage>
</organism>
<reference evidence="4" key="1">
    <citation type="journal article" date="2020" name="Stud. Mycol.">
        <title>101 Dothideomycetes genomes: a test case for predicting lifestyles and emergence of pathogens.</title>
        <authorList>
            <person name="Haridas S."/>
            <person name="Albert R."/>
            <person name="Binder M."/>
            <person name="Bloem J."/>
            <person name="Labutti K."/>
            <person name="Salamov A."/>
            <person name="Andreopoulos B."/>
            <person name="Baker S."/>
            <person name="Barry K."/>
            <person name="Bills G."/>
            <person name="Bluhm B."/>
            <person name="Cannon C."/>
            <person name="Castanera R."/>
            <person name="Culley D."/>
            <person name="Daum C."/>
            <person name="Ezra D."/>
            <person name="Gonzalez J."/>
            <person name="Henrissat B."/>
            <person name="Kuo A."/>
            <person name="Liang C."/>
            <person name="Lipzen A."/>
            <person name="Lutzoni F."/>
            <person name="Magnuson J."/>
            <person name="Mondo S."/>
            <person name="Nolan M."/>
            <person name="Ohm R."/>
            <person name="Pangilinan J."/>
            <person name="Park H.-J."/>
            <person name="Ramirez L."/>
            <person name="Alfaro M."/>
            <person name="Sun H."/>
            <person name="Tritt A."/>
            <person name="Yoshinaga Y."/>
            <person name="Zwiers L.-H."/>
            <person name="Turgeon B."/>
            <person name="Goodwin S."/>
            <person name="Spatafora J."/>
            <person name="Crous P."/>
            <person name="Grigoriev I."/>
        </authorList>
    </citation>
    <scope>NUCLEOTIDE SEQUENCE</scope>
    <source>
        <strain evidence="4">CBS 675.92</strain>
    </source>
</reference>
<proteinExistence type="predicted"/>
<feature type="region of interest" description="Disordered" evidence="2">
    <location>
        <begin position="225"/>
        <end position="330"/>
    </location>
</feature>
<protein>
    <recommendedName>
        <fullName evidence="3">Zn(2)-C6 fungal-type domain-containing protein</fullName>
    </recommendedName>
</protein>
<accession>A0A6A5UCY3</accession>
<feature type="compositionally biased region" description="Basic and acidic residues" evidence="2">
    <location>
        <begin position="157"/>
        <end position="170"/>
    </location>
</feature>
<dbReference type="GO" id="GO:0000981">
    <property type="term" value="F:DNA-binding transcription factor activity, RNA polymerase II-specific"/>
    <property type="evidence" value="ECO:0007669"/>
    <property type="project" value="InterPro"/>
</dbReference>
<dbReference type="Proteomes" id="UP000800035">
    <property type="component" value="Unassembled WGS sequence"/>
</dbReference>
<feature type="compositionally biased region" description="Polar residues" evidence="2">
    <location>
        <begin position="228"/>
        <end position="242"/>
    </location>
</feature>